<evidence type="ECO:0000313" key="2">
    <source>
        <dbReference type="Proteomes" id="UP000217507"/>
    </source>
</evidence>
<keyword evidence="1" id="KW-0614">Plasmid</keyword>
<dbReference type="InterPro" id="IPR002802">
    <property type="entry name" value="Endo_dU"/>
</dbReference>
<proteinExistence type="inferred from homology"/>
<dbReference type="PANTHER" id="PTHR39518">
    <property type="entry name" value="UPF0215 PROTEIN MJ1150"/>
    <property type="match status" value="1"/>
</dbReference>
<dbReference type="HAMAP" id="MF_00582">
    <property type="entry name" value="UPF0215"/>
    <property type="match status" value="1"/>
</dbReference>
<sequence>MKLESLLKLNRTIRVIGFDDAPFIRGTGSNVSITGVVCAGTRFEGMVWGEVQPDGFDATEVICKLLIGRKFLPQLHILLLDGIGFGGFNLVNLPELSDRLQLPCVTLMRRQPNLAAVEQAMSHLPDFLQRQKLLQLAGTIYDYSPFFFQVCGEEPAIVAEVLQRLTDCGKVPEALRLAHLITSAVMTGESSSSA</sequence>
<name>A0A1Z4KWG4_ANAVA</name>
<reference evidence="1 2" key="1">
    <citation type="submission" date="2017-06" db="EMBL/GenBank/DDBJ databases">
        <title>Genome sequencing of cyanobaciteial culture collection at National Institute for Environmental Studies (NIES).</title>
        <authorList>
            <person name="Hirose Y."/>
            <person name="Shimura Y."/>
            <person name="Fujisawa T."/>
            <person name="Nakamura Y."/>
            <person name="Kawachi M."/>
        </authorList>
    </citation>
    <scope>NUCLEOTIDE SEQUENCE [LARGE SCALE GENOMIC DNA]</scope>
    <source>
        <strain evidence="1 2">NIES-23</strain>
        <plasmid evidence="2">Plasmid Plasmid3 dna</plasmid>
    </source>
</reference>
<dbReference type="PIRSF" id="PIRSF006380">
    <property type="entry name" value="UCP006380"/>
    <property type="match status" value="1"/>
</dbReference>
<gene>
    <name evidence="1" type="ORF">NIES23_61980</name>
</gene>
<dbReference type="Pfam" id="PF01949">
    <property type="entry name" value="Endo_dU"/>
    <property type="match status" value="1"/>
</dbReference>
<organism evidence="1 2">
    <name type="scientific">Trichormus variabilis NIES-23</name>
    <dbReference type="NCBI Taxonomy" id="1973479"/>
    <lineage>
        <taxon>Bacteria</taxon>
        <taxon>Bacillati</taxon>
        <taxon>Cyanobacteriota</taxon>
        <taxon>Cyanophyceae</taxon>
        <taxon>Nostocales</taxon>
        <taxon>Nostocaceae</taxon>
        <taxon>Trichormus</taxon>
    </lineage>
</organism>
<accession>A0A1Z4KWG4</accession>
<dbReference type="PANTHER" id="PTHR39518:SF2">
    <property type="entry name" value="UPF0215 PROTEIN MJ1150"/>
    <property type="match status" value="1"/>
</dbReference>
<dbReference type="Proteomes" id="UP000217507">
    <property type="component" value="Plasmid Plasmid3 dna"/>
</dbReference>
<dbReference type="Gene3D" id="3.30.2170.10">
    <property type="entry name" value="archaeoglobus fulgidus dsm 4304 superfamily"/>
    <property type="match status" value="1"/>
</dbReference>
<dbReference type="AlphaFoldDB" id="A0A1Z4KWG4"/>
<protein>
    <submittedName>
        <fullName evidence="1">Uncharacterized protein</fullName>
    </submittedName>
</protein>
<evidence type="ECO:0000313" key="1">
    <source>
        <dbReference type="EMBL" id="BAY73370.1"/>
    </source>
</evidence>
<geneLocation type="plasmid" evidence="1">
    <name>plasmid3</name>
</geneLocation>
<dbReference type="EMBL" id="AP018219">
    <property type="protein sequence ID" value="BAY73370.1"/>
    <property type="molecule type" value="Genomic_DNA"/>
</dbReference>